<dbReference type="Proteomes" id="UP001500908">
    <property type="component" value="Unassembled WGS sequence"/>
</dbReference>
<dbReference type="PANTHER" id="PTHR48228">
    <property type="entry name" value="SUCCINYL-COA--D-CITRAMALATE COA-TRANSFERASE"/>
    <property type="match status" value="1"/>
</dbReference>
<dbReference type="SUPFAM" id="SSF89796">
    <property type="entry name" value="CoA-transferase family III (CaiB/BaiF)"/>
    <property type="match status" value="2"/>
</dbReference>
<accession>A0ABP7FU42</accession>
<name>A0ABP7FU42_9ACTN</name>
<comment type="caution">
    <text evidence="2">The sequence shown here is derived from an EMBL/GenBank/DDBJ whole genome shotgun (WGS) entry which is preliminary data.</text>
</comment>
<dbReference type="EMBL" id="BAABDD010000013">
    <property type="protein sequence ID" value="GAA3748421.1"/>
    <property type="molecule type" value="Genomic_DNA"/>
</dbReference>
<organism evidence="2 3">
    <name type="scientific">Salinactinospora qingdaonensis</name>
    <dbReference type="NCBI Taxonomy" id="702744"/>
    <lineage>
        <taxon>Bacteria</taxon>
        <taxon>Bacillati</taxon>
        <taxon>Actinomycetota</taxon>
        <taxon>Actinomycetes</taxon>
        <taxon>Streptosporangiales</taxon>
        <taxon>Nocardiopsidaceae</taxon>
        <taxon>Salinactinospora</taxon>
    </lineage>
</organism>
<dbReference type="InterPro" id="IPR044855">
    <property type="entry name" value="CoA-Trfase_III_dom3_sf"/>
</dbReference>
<evidence type="ECO:0008006" key="4">
    <source>
        <dbReference type="Google" id="ProtNLM"/>
    </source>
</evidence>
<dbReference type="Gene3D" id="3.30.1540.10">
    <property type="entry name" value="formyl-coa transferase, domain 3"/>
    <property type="match status" value="1"/>
</dbReference>
<proteinExistence type="predicted"/>
<protein>
    <recommendedName>
        <fullName evidence="4">Crotonobetainyl-CoA:carnitine CoA-transferase CaiB</fullName>
    </recommendedName>
</protein>
<dbReference type="Gene3D" id="3.40.50.10540">
    <property type="entry name" value="Crotonobetainyl-coa:carnitine coa-transferase, domain 1"/>
    <property type="match status" value="2"/>
</dbReference>
<reference evidence="3" key="1">
    <citation type="journal article" date="2019" name="Int. J. Syst. Evol. Microbiol.">
        <title>The Global Catalogue of Microorganisms (GCM) 10K type strain sequencing project: providing services to taxonomists for standard genome sequencing and annotation.</title>
        <authorList>
            <consortium name="The Broad Institute Genomics Platform"/>
            <consortium name="The Broad Institute Genome Sequencing Center for Infectious Disease"/>
            <person name="Wu L."/>
            <person name="Ma J."/>
        </authorList>
    </citation>
    <scope>NUCLEOTIDE SEQUENCE [LARGE SCALE GENOMIC DNA]</scope>
    <source>
        <strain evidence="3">JCM 17137</strain>
    </source>
</reference>
<gene>
    <name evidence="2" type="ORF">GCM10022402_29600</name>
</gene>
<feature type="compositionally biased region" description="Polar residues" evidence="1">
    <location>
        <begin position="49"/>
        <end position="64"/>
    </location>
</feature>
<dbReference type="InterPro" id="IPR003673">
    <property type="entry name" value="CoA-Trfase_fam_III"/>
</dbReference>
<dbReference type="RefSeq" id="WP_344972103.1">
    <property type="nucleotide sequence ID" value="NZ_BAABDD010000013.1"/>
</dbReference>
<sequence>MAFYELPRPLDDVHISATGNPHLRRHVSAHLAALGARVDARHGDHHPTPSASFTIQDGSQTRLGWSSGAGRPTGIADEATAQAACGLMHVHGRRSGRPVALAMDYVTACAASATAMGVLAAEIARSRGMPPTLVDVAADACALLSVSQYLAATCAPDAEAVAIAPGGATFTTADGVAFEIEALTTEPWAAFWRELGAPREAISAGWAPFQFRYATACAPLPEELRTVAAASTWERVRTAARMSGTSLARVRTPQEHPLRKSAADEEPVWWTLGALTPAPPSPRLRQPMEAGLPLAGVTVLEAGRRVQAPMAAHLLWLLGATVIRIEPPGGDPLRGMPPTCGKLSARWLALNRGKDAVEIDIKDPAGRSQLLDLAAGADVFLHNWAPGKAEELGLDAEAFARANPGIVHAHTSGWGGGIADAPMGTDFMVQAHTATSTIEPSTGTRSIASLMTILDVLGGFLGAQTVLAALLARLRSGRGVRAESSLLGAAHTLAARPQPRPARLVATRDGWVATRGDAPVPLTLAPGATNADVVRRLRSEGVAATPVTTDLTTLPDDPRIAGLLSRDSHGAVAVATPWRLR</sequence>
<evidence type="ECO:0000313" key="2">
    <source>
        <dbReference type="EMBL" id="GAA3748421.1"/>
    </source>
</evidence>
<evidence type="ECO:0000313" key="3">
    <source>
        <dbReference type="Proteomes" id="UP001500908"/>
    </source>
</evidence>
<keyword evidence="3" id="KW-1185">Reference proteome</keyword>
<dbReference type="InterPro" id="IPR050509">
    <property type="entry name" value="CoA-transferase_III"/>
</dbReference>
<dbReference type="Pfam" id="PF02515">
    <property type="entry name" value="CoA_transf_3"/>
    <property type="match status" value="2"/>
</dbReference>
<dbReference type="InterPro" id="IPR023606">
    <property type="entry name" value="CoA-Trfase_III_dom_1_sf"/>
</dbReference>
<dbReference type="PANTHER" id="PTHR48228:SF5">
    <property type="entry name" value="ALPHA-METHYLACYL-COA RACEMASE"/>
    <property type="match status" value="1"/>
</dbReference>
<feature type="region of interest" description="Disordered" evidence="1">
    <location>
        <begin position="40"/>
        <end position="72"/>
    </location>
</feature>
<evidence type="ECO:0000256" key="1">
    <source>
        <dbReference type="SAM" id="MobiDB-lite"/>
    </source>
</evidence>